<reference evidence="6 7" key="1">
    <citation type="submission" date="2018-12" db="EMBL/GenBank/DDBJ databases">
        <authorList>
            <person name="Grouzdev D.S."/>
            <person name="Krutkina M.S."/>
        </authorList>
    </citation>
    <scope>NUCLEOTIDE SEQUENCE [LARGE SCALE GENOMIC DNA]</scope>
    <source>
        <strain evidence="6 7">RmlP026</strain>
    </source>
</reference>
<dbReference type="PANTHER" id="PTHR46796:SF6">
    <property type="entry name" value="ARAC SUBFAMILY"/>
    <property type="match status" value="1"/>
</dbReference>
<protein>
    <submittedName>
        <fullName evidence="6">Helix-turn-helix domain-containing protein</fullName>
    </submittedName>
</protein>
<dbReference type="Gene3D" id="1.10.10.60">
    <property type="entry name" value="Homeodomain-like"/>
    <property type="match status" value="1"/>
</dbReference>
<dbReference type="InterPro" id="IPR009057">
    <property type="entry name" value="Homeodomain-like_sf"/>
</dbReference>
<dbReference type="GO" id="GO:0003700">
    <property type="term" value="F:DNA-binding transcription factor activity"/>
    <property type="evidence" value="ECO:0007669"/>
    <property type="project" value="InterPro"/>
</dbReference>
<reference evidence="6 7" key="2">
    <citation type="submission" date="2019-02" db="EMBL/GenBank/DDBJ databases">
        <title>'Lichenibacterium ramalinii' gen. nov. sp. nov., 'Lichenibacterium minor' gen. nov. sp. nov.</title>
        <authorList>
            <person name="Pankratov T."/>
        </authorList>
    </citation>
    <scope>NUCLEOTIDE SEQUENCE [LARGE SCALE GENOMIC DNA]</scope>
    <source>
        <strain evidence="6 7">RmlP026</strain>
    </source>
</reference>
<keyword evidence="2" id="KW-0238">DNA-binding</keyword>
<feature type="compositionally biased region" description="Basic and acidic residues" evidence="4">
    <location>
        <begin position="77"/>
        <end position="92"/>
    </location>
</feature>
<feature type="region of interest" description="Disordered" evidence="4">
    <location>
        <begin position="77"/>
        <end position="112"/>
    </location>
</feature>
<evidence type="ECO:0000259" key="5">
    <source>
        <dbReference type="PROSITE" id="PS01124"/>
    </source>
</evidence>
<dbReference type="PROSITE" id="PS00041">
    <property type="entry name" value="HTH_ARAC_FAMILY_1"/>
    <property type="match status" value="1"/>
</dbReference>
<keyword evidence="1" id="KW-0805">Transcription regulation</keyword>
<dbReference type="InterPro" id="IPR018062">
    <property type="entry name" value="HTH_AraC-typ_CS"/>
</dbReference>
<dbReference type="GO" id="GO:0043565">
    <property type="term" value="F:sequence-specific DNA binding"/>
    <property type="evidence" value="ECO:0007669"/>
    <property type="project" value="InterPro"/>
</dbReference>
<dbReference type="InterPro" id="IPR018060">
    <property type="entry name" value="HTH_AraC"/>
</dbReference>
<evidence type="ECO:0000313" key="7">
    <source>
        <dbReference type="Proteomes" id="UP000290759"/>
    </source>
</evidence>
<organism evidence="6 7">
    <name type="scientific">Lichenibacterium minor</name>
    <dbReference type="NCBI Taxonomy" id="2316528"/>
    <lineage>
        <taxon>Bacteria</taxon>
        <taxon>Pseudomonadati</taxon>
        <taxon>Pseudomonadota</taxon>
        <taxon>Alphaproteobacteria</taxon>
        <taxon>Hyphomicrobiales</taxon>
        <taxon>Lichenihabitantaceae</taxon>
        <taxon>Lichenibacterium</taxon>
    </lineage>
</organism>
<gene>
    <name evidence="6" type="ORF">D3273_08755</name>
</gene>
<name>A0A4Q2U7P0_9HYPH</name>
<dbReference type="AlphaFoldDB" id="A0A4Q2U7P0"/>
<dbReference type="InterPro" id="IPR050204">
    <property type="entry name" value="AraC_XylS_family_regulators"/>
</dbReference>
<feature type="region of interest" description="Disordered" evidence="4">
    <location>
        <begin position="1"/>
        <end position="21"/>
    </location>
</feature>
<evidence type="ECO:0000256" key="4">
    <source>
        <dbReference type="SAM" id="MobiDB-lite"/>
    </source>
</evidence>
<evidence type="ECO:0000313" key="6">
    <source>
        <dbReference type="EMBL" id="RYC32470.1"/>
    </source>
</evidence>
<comment type="caution">
    <text evidence="6">The sequence shown here is derived from an EMBL/GenBank/DDBJ whole genome shotgun (WGS) entry which is preliminary data.</text>
</comment>
<dbReference type="Pfam" id="PF12833">
    <property type="entry name" value="HTH_18"/>
    <property type="match status" value="1"/>
</dbReference>
<dbReference type="OrthoDB" id="7904253at2"/>
<keyword evidence="3" id="KW-0804">Transcription</keyword>
<evidence type="ECO:0000256" key="1">
    <source>
        <dbReference type="ARBA" id="ARBA00023015"/>
    </source>
</evidence>
<dbReference type="EMBL" id="QYBB01000007">
    <property type="protein sequence ID" value="RYC32470.1"/>
    <property type="molecule type" value="Genomic_DNA"/>
</dbReference>
<accession>A0A4Q2U7P0</accession>
<dbReference type="SMART" id="SM00342">
    <property type="entry name" value="HTH_ARAC"/>
    <property type="match status" value="1"/>
</dbReference>
<evidence type="ECO:0000256" key="3">
    <source>
        <dbReference type="ARBA" id="ARBA00023163"/>
    </source>
</evidence>
<dbReference type="PANTHER" id="PTHR46796">
    <property type="entry name" value="HTH-TYPE TRANSCRIPTIONAL ACTIVATOR RHAS-RELATED"/>
    <property type="match status" value="1"/>
</dbReference>
<keyword evidence="7" id="KW-1185">Reference proteome</keyword>
<feature type="domain" description="HTH araC/xylS-type" evidence="5">
    <location>
        <begin position="336"/>
        <end position="436"/>
    </location>
</feature>
<dbReference type="PROSITE" id="PS01124">
    <property type="entry name" value="HTH_ARAC_FAMILY_2"/>
    <property type="match status" value="1"/>
</dbReference>
<evidence type="ECO:0000256" key="2">
    <source>
        <dbReference type="ARBA" id="ARBA00023125"/>
    </source>
</evidence>
<dbReference type="SUPFAM" id="SSF46689">
    <property type="entry name" value="Homeodomain-like"/>
    <property type="match status" value="1"/>
</dbReference>
<sequence length="436" mass="47440">MGDRRHVTRHHPSRHPAGARRQHSPSFNLLLLIFLHLDVALDLFRRPIRRLWHWRGGGGLGELRAAALGPVPPCRRDFAGDRDGLGRSRERTSSVVPRSGAELRKAGTGRSRSRQVRLAGSFMVATLIETTDGLPADQRWDMWRHSALFSGDAATTIERDDFAARRTVVRMPQGTLFDTASSPVAVQRTRRHLQRDGVDHATVFVFLRGRGSLDQGGRMLDAIAPGEVVFQDAGRPFTVAGTENYRELRLFVPRAAFLRVGRIEALAGLRIPADGPLAPLFTRYLADYAAALPTLSADDASVGLDGVLHLLSGLVGRTLSLQGDDGERLAPDSLLGLASPLIAAGLGDPALDAATLARALGVSRTRLYKAFAARGGVAAAIRDARLDRARLQILSPAYRHMKLDAVAFACGFTDYSSFSRAFRARFGESPRALRPS</sequence>
<dbReference type="Proteomes" id="UP000290759">
    <property type="component" value="Unassembled WGS sequence"/>
</dbReference>
<proteinExistence type="predicted"/>